<dbReference type="OMA" id="IARCASW"/>
<name>S8AX70_DACHA</name>
<evidence type="ECO:0000313" key="3">
    <source>
        <dbReference type="Proteomes" id="UP000015100"/>
    </source>
</evidence>
<feature type="compositionally biased region" description="Polar residues" evidence="1">
    <location>
        <begin position="860"/>
        <end position="869"/>
    </location>
</feature>
<feature type="compositionally biased region" description="Low complexity" evidence="1">
    <location>
        <begin position="8"/>
        <end position="29"/>
    </location>
</feature>
<protein>
    <submittedName>
        <fullName evidence="2">Uncharacterized protein</fullName>
    </submittedName>
</protein>
<dbReference type="HOGENOM" id="CLU_327876_0_0_1"/>
<organism evidence="2 3">
    <name type="scientific">Dactylellina haptotyla (strain CBS 200.50)</name>
    <name type="common">Nematode-trapping fungus</name>
    <name type="synonym">Monacrosporium haptotylum</name>
    <dbReference type="NCBI Taxonomy" id="1284197"/>
    <lineage>
        <taxon>Eukaryota</taxon>
        <taxon>Fungi</taxon>
        <taxon>Dikarya</taxon>
        <taxon>Ascomycota</taxon>
        <taxon>Pezizomycotina</taxon>
        <taxon>Orbiliomycetes</taxon>
        <taxon>Orbiliales</taxon>
        <taxon>Orbiliaceae</taxon>
        <taxon>Dactylellina</taxon>
    </lineage>
</organism>
<reference evidence="3" key="2">
    <citation type="submission" date="2013-04" db="EMBL/GenBank/DDBJ databases">
        <title>Genomic mechanisms accounting for the adaptation to parasitism in nematode-trapping fungi.</title>
        <authorList>
            <person name="Ahren D.G."/>
        </authorList>
    </citation>
    <scope>NUCLEOTIDE SEQUENCE [LARGE SCALE GENOMIC DNA]</scope>
    <source>
        <strain evidence="3">CBS 200.50</strain>
    </source>
</reference>
<evidence type="ECO:0000313" key="2">
    <source>
        <dbReference type="EMBL" id="EPS45591.1"/>
    </source>
</evidence>
<gene>
    <name evidence="2" type="ORF">H072_410</name>
</gene>
<sequence>MAQNAVRQSSSYPCLYSSQDSSSSTSDPSARYNGHAPTDDFRGANEMISSPELMPTGDLDYDAHRRPDKQQKPIKTTTTGLLRRHTVSSTEPPRGVPTRKRAYDESCDPDNETRRLFQRIKIARKAACPSEDYKPGQKIEFLDLPSELLASIVVFVIESPPPGEYPFLSKTAFSQNHGPVRRWTLDNTPRLQENTQLNLNSIFYTDSQENRYETCQYKDEAFYPSRMLNSIASTCHKMRKLVRLKEWDVQFWRPAARLYYHLTYYPKVLPDSLDLIQGFLPTNQTSWRNFLTCTVQYIDTRKRGVESFGTKAGCKLAIPWKEYQVTLRQDRRHPPHPHNLMMLCRQPGPDLFDISWNAATESYTIAMGLNGGKSYASVDKKGNFTRGEELARNLMRSVRGLFPADILEVKNDRFSVIKIGARSFDTTSNDRLHPISTFQPVLQWNLSCVPEVRQDEKARIARCASWDKYLCFTLFKQNFADPTAPFLDPQEDSMVYCIKTTETESTANSSSNHLQTFKTELGWSHNFSLEEEAGQEGKKIEPAVCQIALSPSYAAILLRWNSTSVVKHIVDAKRQLYIFDLQTGRIVRRFNLPAFEWDFRHNDMGDEYNQIRLNKLRALYDDTQAVHRATRVHDDKLVLLESDSDGSGRPHSAKIITGSHDYCNWVWDLNQESDEEPLIVLDDFYWNTDTNEQQQQTPKKSKNKWNKFKERAGWWCSTPNQVLDFWHDFSITPDGRFFAAIRAGRTFLWDLSEERPTIKGYTSEFDDDDTISSSSQSNSRGDQSLERYLGRPTTACGHRHGHSFLRWFEYKDRIPEQGLWMVFDDWSVVYLDRNDILGACGLSHREWIFCEREFESINASGSATRSINADTEEDESSTDTDMEE</sequence>
<dbReference type="SUPFAM" id="SSF50969">
    <property type="entry name" value="YVTN repeat-like/Quinoprotein amine dehydrogenase"/>
    <property type="match status" value="1"/>
</dbReference>
<feature type="compositionally biased region" description="Basic and acidic residues" evidence="1">
    <location>
        <begin position="61"/>
        <end position="71"/>
    </location>
</feature>
<feature type="compositionally biased region" description="Low complexity" evidence="1">
    <location>
        <begin position="771"/>
        <end position="782"/>
    </location>
</feature>
<feature type="region of interest" description="Disordered" evidence="1">
    <location>
        <begin position="860"/>
        <end position="884"/>
    </location>
</feature>
<dbReference type="Proteomes" id="UP000015100">
    <property type="component" value="Unassembled WGS sequence"/>
</dbReference>
<dbReference type="OrthoDB" id="5344866at2759"/>
<accession>S8AX70</accession>
<keyword evidence="3" id="KW-1185">Reference proteome</keyword>
<dbReference type="InterPro" id="IPR011044">
    <property type="entry name" value="Quino_amine_DH_bsu"/>
</dbReference>
<comment type="caution">
    <text evidence="2">The sequence shown here is derived from an EMBL/GenBank/DDBJ whole genome shotgun (WGS) entry which is preliminary data.</text>
</comment>
<dbReference type="AlphaFoldDB" id="S8AX70"/>
<dbReference type="EMBL" id="AQGS01000012">
    <property type="protein sequence ID" value="EPS45591.1"/>
    <property type="molecule type" value="Genomic_DNA"/>
</dbReference>
<proteinExistence type="predicted"/>
<reference evidence="2 3" key="1">
    <citation type="journal article" date="2013" name="PLoS Genet.">
        <title>Genomic mechanisms accounting for the adaptation to parasitism in nematode-trapping fungi.</title>
        <authorList>
            <person name="Meerupati T."/>
            <person name="Andersson K.M."/>
            <person name="Friman E."/>
            <person name="Kumar D."/>
            <person name="Tunlid A."/>
            <person name="Ahren D."/>
        </authorList>
    </citation>
    <scope>NUCLEOTIDE SEQUENCE [LARGE SCALE GENOMIC DNA]</scope>
    <source>
        <strain evidence="2 3">CBS 200.50</strain>
    </source>
</reference>
<feature type="region of interest" description="Disordered" evidence="1">
    <location>
        <begin position="760"/>
        <end position="784"/>
    </location>
</feature>
<feature type="region of interest" description="Disordered" evidence="1">
    <location>
        <begin position="1"/>
        <end position="109"/>
    </location>
</feature>
<dbReference type="eggNOG" id="ENOG502SKWP">
    <property type="taxonomic scope" value="Eukaryota"/>
</dbReference>
<feature type="compositionally biased region" description="Acidic residues" evidence="1">
    <location>
        <begin position="870"/>
        <end position="884"/>
    </location>
</feature>
<evidence type="ECO:0000256" key="1">
    <source>
        <dbReference type="SAM" id="MobiDB-lite"/>
    </source>
</evidence>